<proteinExistence type="predicted"/>
<evidence type="ECO:0000256" key="1">
    <source>
        <dbReference type="SAM" id="MobiDB-lite"/>
    </source>
</evidence>
<feature type="region of interest" description="Disordered" evidence="1">
    <location>
        <begin position="81"/>
        <end position="109"/>
    </location>
</feature>
<protein>
    <submittedName>
        <fullName evidence="3">Uncharacterized protein</fullName>
    </submittedName>
</protein>
<dbReference type="AlphaFoldDB" id="A0A914QCM9"/>
<dbReference type="Proteomes" id="UP000887578">
    <property type="component" value="Unplaced"/>
</dbReference>
<accession>A0A914QCM9</accession>
<name>A0A914QCM9_9BILA</name>
<feature type="compositionally biased region" description="Low complexity" evidence="1">
    <location>
        <begin position="81"/>
        <end position="103"/>
    </location>
</feature>
<dbReference type="WBParaSite" id="PDA_v2.g24930.t1">
    <property type="protein sequence ID" value="PDA_v2.g24930.t1"/>
    <property type="gene ID" value="PDA_v2.g24930"/>
</dbReference>
<sequence length="140" mass="15680">MAIAQIPSLEDDLSYFDTKIEHKMLYLESLKKAAEQEIDPIRGQWFDSAIDNIQDLLNILAYCKSKFQATATLTTLRRSTFATSPSSPATSSSYVKPRRSSSVGPVKRTPPSAVTPLVILQLMMQHLLFVLQKIKNPLLL</sequence>
<reference evidence="3" key="1">
    <citation type="submission" date="2022-11" db="UniProtKB">
        <authorList>
            <consortium name="WormBaseParasite"/>
        </authorList>
    </citation>
    <scope>IDENTIFICATION</scope>
</reference>
<evidence type="ECO:0000313" key="3">
    <source>
        <dbReference type="WBParaSite" id="PDA_v2.g24930.t1"/>
    </source>
</evidence>
<evidence type="ECO:0000313" key="2">
    <source>
        <dbReference type="Proteomes" id="UP000887578"/>
    </source>
</evidence>
<keyword evidence="2" id="KW-1185">Reference proteome</keyword>
<organism evidence="2 3">
    <name type="scientific">Panagrolaimus davidi</name>
    <dbReference type="NCBI Taxonomy" id="227884"/>
    <lineage>
        <taxon>Eukaryota</taxon>
        <taxon>Metazoa</taxon>
        <taxon>Ecdysozoa</taxon>
        <taxon>Nematoda</taxon>
        <taxon>Chromadorea</taxon>
        <taxon>Rhabditida</taxon>
        <taxon>Tylenchina</taxon>
        <taxon>Panagrolaimomorpha</taxon>
        <taxon>Panagrolaimoidea</taxon>
        <taxon>Panagrolaimidae</taxon>
        <taxon>Panagrolaimus</taxon>
    </lineage>
</organism>